<evidence type="ECO:0000313" key="2">
    <source>
        <dbReference type="EMBL" id="BBH18587.1"/>
    </source>
</evidence>
<dbReference type="InterPro" id="IPR005297">
    <property type="entry name" value="Lipoprotein_repeat"/>
</dbReference>
<dbReference type="Proteomes" id="UP000271573">
    <property type="component" value="Chromosome"/>
</dbReference>
<keyword evidence="1" id="KW-0732">Signal</keyword>
<feature type="signal peptide" evidence="1">
    <location>
        <begin position="1"/>
        <end position="29"/>
    </location>
</feature>
<dbReference type="Pfam" id="PF03640">
    <property type="entry name" value="Lipoprotein_15"/>
    <property type="match status" value="2"/>
</dbReference>
<dbReference type="PANTHER" id="PTHR39335">
    <property type="entry name" value="BLL4220 PROTEIN"/>
    <property type="match status" value="1"/>
</dbReference>
<dbReference type="GO" id="GO:0043448">
    <property type="term" value="P:alkane catabolic process"/>
    <property type="evidence" value="ECO:0007669"/>
    <property type="project" value="TreeGrafter"/>
</dbReference>
<name>A0A3G9IHZ1_9ACTN</name>
<evidence type="ECO:0000313" key="3">
    <source>
        <dbReference type="Proteomes" id="UP000271573"/>
    </source>
</evidence>
<dbReference type="PROSITE" id="PS51257">
    <property type="entry name" value="PROKAR_LIPOPROTEIN"/>
    <property type="match status" value="1"/>
</dbReference>
<feature type="chain" id="PRO_5018301730" description="Lipoprotein" evidence="1">
    <location>
        <begin position="30"/>
        <end position="189"/>
    </location>
</feature>
<keyword evidence="3" id="KW-1185">Reference proteome</keyword>
<accession>A0A3G9IHZ1</accession>
<dbReference type="PANTHER" id="PTHR39335:SF1">
    <property type="entry name" value="BLL4220 PROTEIN"/>
    <property type="match status" value="1"/>
</dbReference>
<evidence type="ECO:0000256" key="1">
    <source>
        <dbReference type="SAM" id="SignalP"/>
    </source>
</evidence>
<dbReference type="AlphaFoldDB" id="A0A3G9IHZ1"/>
<proteinExistence type="predicted"/>
<organism evidence="2 3">
    <name type="scientific">Nocardioides baekrokdamisoli</name>
    <dbReference type="NCBI Taxonomy" id="1804624"/>
    <lineage>
        <taxon>Bacteria</taxon>
        <taxon>Bacillati</taxon>
        <taxon>Actinomycetota</taxon>
        <taxon>Actinomycetes</taxon>
        <taxon>Propionibacteriales</taxon>
        <taxon>Nocardioidaceae</taxon>
        <taxon>Nocardioides</taxon>
    </lineage>
</organism>
<gene>
    <name evidence="2" type="ORF">Back2_28740</name>
</gene>
<protein>
    <recommendedName>
        <fullName evidence="4">Lipoprotein</fullName>
    </recommendedName>
</protein>
<reference evidence="2 3" key="1">
    <citation type="submission" date="2018-11" db="EMBL/GenBank/DDBJ databases">
        <title>Complete genome sequence of Nocardioides baekrokdamisoli strain KCTC 39748.</title>
        <authorList>
            <person name="Kang S.W."/>
            <person name="Lee K.C."/>
            <person name="Kim K.K."/>
            <person name="Kim J.S."/>
            <person name="Kim D.S."/>
            <person name="Ko S.H."/>
            <person name="Yang S.H."/>
            <person name="Shin Y.K."/>
            <person name="Lee J.S."/>
        </authorList>
    </citation>
    <scope>NUCLEOTIDE SEQUENCE [LARGE SCALE GENOMIC DNA]</scope>
    <source>
        <strain evidence="2 3">KCTC 39748</strain>
    </source>
</reference>
<dbReference type="EMBL" id="AP019307">
    <property type="protein sequence ID" value="BBH18587.1"/>
    <property type="molecule type" value="Genomic_DNA"/>
</dbReference>
<dbReference type="RefSeq" id="WP_197715211.1">
    <property type="nucleotide sequence ID" value="NZ_AP019307.1"/>
</dbReference>
<sequence length="189" mass="18858">MIDFMTRRHRRAVLIAPAAVAGILLSACGSSTYSTGGYGHPSTTTSPSMSASGSGAEQIATAKGEYGTYLTADEGRAVYLWAGDSGSTSNCSSACASAWPPVLTTGAPKASGSAMTPDLGTVKRSDGGTQVTYKGHPLYYFAGDSGAGSTNGQGNNGFGAKWWLVSPTGAPITGAASSSNSGAYGGGNY</sequence>
<dbReference type="KEGG" id="nbe:Back2_28740"/>
<evidence type="ECO:0008006" key="4">
    <source>
        <dbReference type="Google" id="ProtNLM"/>
    </source>
</evidence>